<gene>
    <name evidence="3" type="ORF">FA10DRAFT_248692</name>
</gene>
<feature type="transmembrane region" description="Helical" evidence="2">
    <location>
        <begin position="69"/>
        <end position="92"/>
    </location>
</feature>
<evidence type="ECO:0000313" key="3">
    <source>
        <dbReference type="EMBL" id="PWN94116.1"/>
    </source>
</evidence>
<keyword evidence="4" id="KW-1185">Reference proteome</keyword>
<keyword evidence="2" id="KW-1133">Transmembrane helix</keyword>
<keyword evidence="2" id="KW-0812">Transmembrane</keyword>
<feature type="transmembrane region" description="Helical" evidence="2">
    <location>
        <begin position="267"/>
        <end position="291"/>
    </location>
</feature>
<evidence type="ECO:0000256" key="2">
    <source>
        <dbReference type="SAM" id="Phobius"/>
    </source>
</evidence>
<dbReference type="InParanoid" id="A0A316YYH8"/>
<dbReference type="EMBL" id="KZ819634">
    <property type="protein sequence ID" value="PWN94116.1"/>
    <property type="molecule type" value="Genomic_DNA"/>
</dbReference>
<feature type="transmembrane region" description="Helical" evidence="2">
    <location>
        <begin position="6"/>
        <end position="28"/>
    </location>
</feature>
<protein>
    <submittedName>
        <fullName evidence="3">Uncharacterized protein</fullName>
    </submittedName>
</protein>
<dbReference type="PANTHER" id="PTHR42109">
    <property type="entry name" value="UNPLACED GENOMIC SCAFFOLD UM_SCAF_CONTIG_1.265, WHOLE GENOME SHOTGUN SEQUENCE"/>
    <property type="match status" value="1"/>
</dbReference>
<reference evidence="3 4" key="1">
    <citation type="journal article" date="2018" name="Mol. Biol. Evol.">
        <title>Broad Genomic Sampling Reveals a Smut Pathogenic Ancestry of the Fungal Clade Ustilaginomycotina.</title>
        <authorList>
            <person name="Kijpornyongpan T."/>
            <person name="Mondo S.J."/>
            <person name="Barry K."/>
            <person name="Sandor L."/>
            <person name="Lee J."/>
            <person name="Lipzen A."/>
            <person name="Pangilinan J."/>
            <person name="LaButti K."/>
            <person name="Hainaut M."/>
            <person name="Henrissat B."/>
            <person name="Grigoriev I.V."/>
            <person name="Spatafora J.W."/>
            <person name="Aime M.C."/>
        </authorList>
    </citation>
    <scope>NUCLEOTIDE SEQUENCE [LARGE SCALE GENOMIC DNA]</scope>
    <source>
        <strain evidence="3 4">MCA 4198</strain>
    </source>
</reference>
<proteinExistence type="predicted"/>
<dbReference type="Proteomes" id="UP000245768">
    <property type="component" value="Unassembled WGS sequence"/>
</dbReference>
<feature type="transmembrane region" description="Helical" evidence="2">
    <location>
        <begin position="223"/>
        <end position="247"/>
    </location>
</feature>
<feature type="transmembrane region" description="Helical" evidence="2">
    <location>
        <begin position="138"/>
        <end position="158"/>
    </location>
</feature>
<evidence type="ECO:0000256" key="1">
    <source>
        <dbReference type="SAM" id="MobiDB-lite"/>
    </source>
</evidence>
<dbReference type="AlphaFoldDB" id="A0A316YYH8"/>
<sequence length="323" mass="35624">MWTSLASASLVFLILYAIVFAVLTALYATGRIKVRSRYSVLYFHVIIRLASQGCGVAFGNIGYDNVNLLVAYFVLGAEGYFTLVLCTARFLVSWHNHHFGDSWLEARGRFDGMNIAQRMGAIFSLTNTRKNPLGTVHWLLIAANALIIAGGSSTSAVYSPDSDLTPSEKQSRLTTAKALRATGQVIFFILNVVLFLCILYTIKQARAKARTENKRVPIFAHPTLLLLYCTFPFLCARGIFGICQALIADLNYFNTNVYDANGLSTHFVIIEAILATMDEWVSCAILLATFYTSRNDPPKPEIGKQAFSAKSLTDEEATGVSEK</sequence>
<feature type="region of interest" description="Disordered" evidence="1">
    <location>
        <begin position="298"/>
        <end position="323"/>
    </location>
</feature>
<dbReference type="PANTHER" id="PTHR42109:SF2">
    <property type="entry name" value="INTEGRAL MEMBRANE PROTEIN"/>
    <property type="match status" value="1"/>
</dbReference>
<feature type="transmembrane region" description="Helical" evidence="2">
    <location>
        <begin position="178"/>
        <end position="202"/>
    </location>
</feature>
<keyword evidence="2" id="KW-0472">Membrane</keyword>
<dbReference type="OrthoDB" id="2560628at2759"/>
<evidence type="ECO:0000313" key="4">
    <source>
        <dbReference type="Proteomes" id="UP000245768"/>
    </source>
</evidence>
<feature type="transmembrane region" description="Helical" evidence="2">
    <location>
        <begin position="40"/>
        <end position="63"/>
    </location>
</feature>
<dbReference type="GeneID" id="37041415"/>
<dbReference type="RefSeq" id="XP_025381314.1">
    <property type="nucleotide sequence ID" value="XM_025519499.1"/>
</dbReference>
<accession>A0A316YYH8</accession>
<name>A0A316YYH8_9BASI</name>
<organism evidence="3 4">
    <name type="scientific">Acaromyces ingoldii</name>
    <dbReference type="NCBI Taxonomy" id="215250"/>
    <lineage>
        <taxon>Eukaryota</taxon>
        <taxon>Fungi</taxon>
        <taxon>Dikarya</taxon>
        <taxon>Basidiomycota</taxon>
        <taxon>Ustilaginomycotina</taxon>
        <taxon>Exobasidiomycetes</taxon>
        <taxon>Exobasidiales</taxon>
        <taxon>Cryptobasidiaceae</taxon>
        <taxon>Acaromyces</taxon>
    </lineage>
</organism>